<dbReference type="SUPFAM" id="SSF55186">
    <property type="entry name" value="ThrRS/AlaRS common domain"/>
    <property type="match status" value="1"/>
</dbReference>
<comment type="subcellular location">
    <subcellularLocation>
        <location evidence="2">Cytoplasm</location>
    </subcellularLocation>
</comment>
<dbReference type="RefSeq" id="WP_286353187.1">
    <property type="nucleotide sequence ID" value="NZ_AP027079.1"/>
</dbReference>
<keyword evidence="5" id="KW-0175">Coiled coil</keyword>
<evidence type="ECO:0000256" key="4">
    <source>
        <dbReference type="ARBA" id="ARBA00022833"/>
    </source>
</evidence>
<protein>
    <submittedName>
        <fullName evidence="7">Alanyl-tRNA editing protein</fullName>
    </submittedName>
</protein>
<dbReference type="Gene3D" id="3.30.980.10">
    <property type="entry name" value="Threonyl-trna Synthetase, Chain A, domain 2"/>
    <property type="match status" value="1"/>
</dbReference>
<name>A0ABN6UYL7_9BACT</name>
<evidence type="ECO:0000259" key="6">
    <source>
        <dbReference type="PROSITE" id="PS50860"/>
    </source>
</evidence>
<feature type="coiled-coil region" evidence="5">
    <location>
        <begin position="261"/>
        <end position="288"/>
    </location>
</feature>
<dbReference type="SUPFAM" id="SSF50447">
    <property type="entry name" value="Translation proteins"/>
    <property type="match status" value="1"/>
</dbReference>
<dbReference type="InterPro" id="IPR051335">
    <property type="entry name" value="Alanyl-tRNA_Editing_Enzymes"/>
</dbReference>
<dbReference type="EMBL" id="AP027079">
    <property type="protein sequence ID" value="BDU69463.1"/>
    <property type="molecule type" value="Genomic_DNA"/>
</dbReference>
<dbReference type="InterPro" id="IPR012947">
    <property type="entry name" value="tRNA_SAD"/>
</dbReference>
<evidence type="ECO:0000256" key="3">
    <source>
        <dbReference type="ARBA" id="ARBA00022723"/>
    </source>
</evidence>
<dbReference type="PANTHER" id="PTHR43462">
    <property type="entry name" value="ALANYL-TRNA EDITING PROTEIN"/>
    <property type="match status" value="1"/>
</dbReference>
<dbReference type="PANTHER" id="PTHR43462:SF1">
    <property type="entry name" value="ALANYL-TRNA EDITING PROTEIN AARSD1"/>
    <property type="match status" value="1"/>
</dbReference>
<dbReference type="Gene3D" id="3.10.310.40">
    <property type="match status" value="1"/>
</dbReference>
<dbReference type="InterPro" id="IPR009000">
    <property type="entry name" value="Transl_B-barrel_sf"/>
</dbReference>
<dbReference type="Pfam" id="PF07973">
    <property type="entry name" value="tRNA_SAD"/>
    <property type="match status" value="1"/>
</dbReference>
<keyword evidence="4" id="KW-0862">Zinc</keyword>
<dbReference type="InterPro" id="IPR018163">
    <property type="entry name" value="Thr/Ala-tRNA-synth_IIc_edit"/>
</dbReference>
<keyword evidence="3" id="KW-0479">Metal-binding</keyword>
<dbReference type="InterPro" id="IPR018165">
    <property type="entry name" value="Ala-tRNA-synth_IIc_core"/>
</dbReference>
<dbReference type="Proteomes" id="UP001242010">
    <property type="component" value="Chromosome"/>
</dbReference>
<evidence type="ECO:0000313" key="7">
    <source>
        <dbReference type="EMBL" id="BDU69463.1"/>
    </source>
</evidence>
<evidence type="ECO:0000256" key="5">
    <source>
        <dbReference type="SAM" id="Coils"/>
    </source>
</evidence>
<feature type="domain" description="Alanyl-transfer RNA synthetases family profile" evidence="6">
    <location>
        <begin position="1"/>
        <end position="223"/>
    </location>
</feature>
<comment type="cofactor">
    <cofactor evidence="1">
        <name>Zn(2+)</name>
        <dbReference type="ChEBI" id="CHEBI:29105"/>
    </cofactor>
</comment>
<evidence type="ECO:0000256" key="1">
    <source>
        <dbReference type="ARBA" id="ARBA00001947"/>
    </source>
</evidence>
<dbReference type="PROSITE" id="PS50860">
    <property type="entry name" value="AA_TRNA_LIGASE_II_ALA"/>
    <property type="match status" value="1"/>
</dbReference>
<sequence>MSTPAYERDPFATALETRILACGEERGRPFVLLEDTVFYPEGGGQPCDLGTVNGVAVVAVQKREGAIRHYLATALPVGPASLRLDWTRRFDHMQQHTGQHLLTAVAQDQFKWDTTAFHLGGTVCDIELDAPSISPAEMERLEEAVAAEIRAHHEVTARKVSPEDYGKEAVRSRGLPEGHVGDIRLVQIAGVDLNTCGGTHLHHTGEIEALKLLGTEGIRGGTRLYYVAGRRARLRLGAQEERNARLRTLLGAPDEELVAALQIKLDQLLVLERRSRKLEEELAEFQAAALAARPEALVEAHLEGRDMAFLQKLVRGILAADPAKAVFLTADPGGQGLFLLSAGERSPLDVPSAGKAVAAILGAKGGGSGKSFQGKAPSLAARAEALAHLRARPEMGQ</sequence>
<gene>
    <name evidence="7" type="primary">alaS_1</name>
    <name evidence="7" type="ORF">GETHOR_15640</name>
</gene>
<evidence type="ECO:0000256" key="2">
    <source>
        <dbReference type="ARBA" id="ARBA00004496"/>
    </source>
</evidence>
<organism evidence="7 8">
    <name type="scientific">Geothrix oryzae</name>
    <dbReference type="NCBI Taxonomy" id="2927975"/>
    <lineage>
        <taxon>Bacteria</taxon>
        <taxon>Pseudomonadati</taxon>
        <taxon>Acidobacteriota</taxon>
        <taxon>Holophagae</taxon>
        <taxon>Holophagales</taxon>
        <taxon>Holophagaceae</taxon>
        <taxon>Geothrix</taxon>
    </lineage>
</organism>
<evidence type="ECO:0000313" key="8">
    <source>
        <dbReference type="Proteomes" id="UP001242010"/>
    </source>
</evidence>
<dbReference type="Gene3D" id="2.40.30.130">
    <property type="match status" value="1"/>
</dbReference>
<proteinExistence type="predicted"/>
<accession>A0ABN6UYL7</accession>
<reference evidence="8" key="1">
    <citation type="journal article" date="2023" name="Int. J. Syst. Evol. Microbiol.">
        <title>Mesoterricola silvestris gen. nov., sp. nov., Mesoterricola sediminis sp. nov., Geothrix oryzae sp. nov., Geothrix edaphica sp. nov., Geothrix rubra sp. nov., and Geothrix limicola sp. nov., six novel members of Acidobacteriota isolated from soils.</title>
        <authorList>
            <person name="Itoh H."/>
            <person name="Sugisawa Y."/>
            <person name="Mise K."/>
            <person name="Xu Z."/>
            <person name="Kuniyasu M."/>
            <person name="Ushijima N."/>
            <person name="Kawano K."/>
            <person name="Kobayashi E."/>
            <person name="Shiratori Y."/>
            <person name="Masuda Y."/>
            <person name="Senoo K."/>
        </authorList>
    </citation>
    <scope>NUCLEOTIDE SEQUENCE [LARGE SCALE GENOMIC DNA]</scope>
    <source>
        <strain evidence="8">Red222</strain>
    </source>
</reference>
<dbReference type="SMART" id="SM00863">
    <property type="entry name" value="tRNA_SAD"/>
    <property type="match status" value="1"/>
</dbReference>
<keyword evidence="8" id="KW-1185">Reference proteome</keyword>